<evidence type="ECO:0000313" key="2">
    <source>
        <dbReference type="EMBL" id="KAF1013289.1"/>
    </source>
</evidence>
<dbReference type="Proteomes" id="UP000487117">
    <property type="component" value="Unassembled WGS sequence"/>
</dbReference>
<protein>
    <recommendedName>
        <fullName evidence="4">Helicase</fullName>
    </recommendedName>
</protein>
<sequence>MPDTPFSSSPPLFLPLRPRSLALYLGEGRVPATPLEQAGLLVATLCRQQPQPPAALQRLLHDACTLFAADAEGSGAAAQLGAPGTDTLETWLGELAAHAVLLAPDEVMATALAVSPRAYPGADFQSACLVTLDTHSIAFPATSLAEGEDAEENDGAAGDTARATVHHGLFTSEQARVLRAIAANPDELIDLDGYAGTGKGHLVLALMQARPGRYTYVAPSRGQVEAFRARLPADAGLRLLTQIEFANALARHAAAKGLTGGFVVTYRQSTLSLREIASRIGVAAIGARRPDQVLMVALEGIARWCASSAPALQWWHFQRSLAAAALESAPYLAAAEHVWRCMFDPAVQKGGCLSLGVGHIGKWLSLRGVPLPTSLGMVLVDEAHDLSPAWKQLLATHASGVVSLGDPHQRLVGHAVRWSSAKVLEMHQSVRQGSQVDALVNQSLALDEREGERSPFMGASDRATGVRRYRAWSAAPATGARLYGSLWRLLQETTQLVARGARVHLLPASRQALLKEVHGPIDAWRSVREGGPAQHWEAFVQACNQRGLADVPGLFSSGFDAAALERLQLQLVEANEASVVLCLAQHAKNLQFASVAMAPCCFDSGHDARALHNPVRAAYLAMTRASQQLWLPGDAMDQLQQTAQRHTQAQKERRRRRRQASGYPGQGTGRPGSTAPRH</sequence>
<evidence type="ECO:0000256" key="1">
    <source>
        <dbReference type="SAM" id="MobiDB-lite"/>
    </source>
</evidence>
<name>A0A7V8FDK7_STEMA</name>
<comment type="caution">
    <text evidence="2">The sequence shown here is derived from an EMBL/GenBank/DDBJ whole genome shotgun (WGS) entry which is preliminary data.</text>
</comment>
<dbReference type="InterPro" id="IPR027417">
    <property type="entry name" value="P-loop_NTPase"/>
</dbReference>
<gene>
    <name evidence="2" type="ORF">GAK31_03438</name>
</gene>
<dbReference type="SUPFAM" id="SSF52540">
    <property type="entry name" value="P-loop containing nucleoside triphosphate hydrolases"/>
    <property type="match status" value="1"/>
</dbReference>
<dbReference type="EMBL" id="WNDS01000005">
    <property type="protein sequence ID" value="KAF1013289.1"/>
    <property type="molecule type" value="Genomic_DNA"/>
</dbReference>
<feature type="region of interest" description="Disordered" evidence="1">
    <location>
        <begin position="639"/>
        <end position="678"/>
    </location>
</feature>
<organism evidence="2 3">
    <name type="scientific">Stenotrophomonas maltophilia</name>
    <name type="common">Pseudomonas maltophilia</name>
    <name type="synonym">Xanthomonas maltophilia</name>
    <dbReference type="NCBI Taxonomy" id="40324"/>
    <lineage>
        <taxon>Bacteria</taxon>
        <taxon>Pseudomonadati</taxon>
        <taxon>Pseudomonadota</taxon>
        <taxon>Gammaproteobacteria</taxon>
        <taxon>Lysobacterales</taxon>
        <taxon>Lysobacteraceae</taxon>
        <taxon>Stenotrophomonas</taxon>
        <taxon>Stenotrophomonas maltophilia group</taxon>
    </lineage>
</organism>
<reference evidence="3" key="1">
    <citation type="journal article" date="2020" name="MBio">
        <title>Horizontal gene transfer to a defensive symbiont with a reduced genome amongst a multipartite beetle microbiome.</title>
        <authorList>
            <person name="Waterworth S.C."/>
            <person name="Florez L.V."/>
            <person name="Rees E.R."/>
            <person name="Hertweck C."/>
            <person name="Kaltenpoth M."/>
            <person name="Kwan J.C."/>
        </authorList>
    </citation>
    <scope>NUCLEOTIDE SEQUENCE [LARGE SCALE GENOMIC DNA]</scope>
</reference>
<evidence type="ECO:0000313" key="3">
    <source>
        <dbReference type="Proteomes" id="UP000487117"/>
    </source>
</evidence>
<accession>A0A7V8FDK7</accession>
<dbReference type="AlphaFoldDB" id="A0A7V8FDK7"/>
<dbReference type="Gene3D" id="3.40.50.300">
    <property type="entry name" value="P-loop containing nucleotide triphosphate hydrolases"/>
    <property type="match status" value="1"/>
</dbReference>
<evidence type="ECO:0008006" key="4">
    <source>
        <dbReference type="Google" id="ProtNLM"/>
    </source>
</evidence>
<proteinExistence type="predicted"/>